<feature type="coiled-coil region" evidence="1">
    <location>
        <begin position="87"/>
        <end position="114"/>
    </location>
</feature>
<protein>
    <submittedName>
        <fullName evidence="2">Uncharacterized protein</fullName>
    </submittedName>
</protein>
<organism evidence="2">
    <name type="scientific">Tanacetum cinerariifolium</name>
    <name type="common">Dalmatian daisy</name>
    <name type="synonym">Chrysanthemum cinerariifolium</name>
    <dbReference type="NCBI Taxonomy" id="118510"/>
    <lineage>
        <taxon>Eukaryota</taxon>
        <taxon>Viridiplantae</taxon>
        <taxon>Streptophyta</taxon>
        <taxon>Embryophyta</taxon>
        <taxon>Tracheophyta</taxon>
        <taxon>Spermatophyta</taxon>
        <taxon>Magnoliopsida</taxon>
        <taxon>eudicotyledons</taxon>
        <taxon>Gunneridae</taxon>
        <taxon>Pentapetalae</taxon>
        <taxon>asterids</taxon>
        <taxon>campanulids</taxon>
        <taxon>Asterales</taxon>
        <taxon>Asteraceae</taxon>
        <taxon>Asteroideae</taxon>
        <taxon>Anthemideae</taxon>
        <taxon>Anthemidinae</taxon>
        <taxon>Tanacetum</taxon>
    </lineage>
</organism>
<keyword evidence="1" id="KW-0175">Coiled coil</keyword>
<comment type="caution">
    <text evidence="2">The sequence shown here is derived from an EMBL/GenBank/DDBJ whole genome shotgun (WGS) entry which is preliminary data.</text>
</comment>
<sequence length="220" mass="25321">MGKNDPWTWIFDKFELHVNLFLETLLDPIYNVANEDLPEVTVPTHSNDPPLSRINTLRSEEDRLKLKELMVLCTKLFDRVFNLETTKTAQAKEIANLKKRVKRVERKRKSRTHRFKRLYKVGLSARVESSVDEESLDEEDSSKHGKISDIDVNQDIYLVNVHRDEDIFCVNDQDDTLMFEADKYLQGEKVVVEEVNAASIATSVTTATTTTVSFNELTLA</sequence>
<evidence type="ECO:0000313" key="2">
    <source>
        <dbReference type="EMBL" id="GEY17806.1"/>
    </source>
</evidence>
<dbReference type="AlphaFoldDB" id="A0A699HHI7"/>
<name>A0A699HHI7_TANCI</name>
<gene>
    <name evidence="2" type="ORF">Tci_389780</name>
</gene>
<dbReference type="EMBL" id="BKCJ010157734">
    <property type="protein sequence ID" value="GEY17806.1"/>
    <property type="molecule type" value="Genomic_DNA"/>
</dbReference>
<proteinExistence type="predicted"/>
<accession>A0A699HHI7</accession>
<reference evidence="2" key="1">
    <citation type="journal article" date="2019" name="Sci. Rep.">
        <title>Draft genome of Tanacetum cinerariifolium, the natural source of mosquito coil.</title>
        <authorList>
            <person name="Yamashiro T."/>
            <person name="Shiraishi A."/>
            <person name="Satake H."/>
            <person name="Nakayama K."/>
        </authorList>
    </citation>
    <scope>NUCLEOTIDE SEQUENCE</scope>
</reference>
<evidence type="ECO:0000256" key="1">
    <source>
        <dbReference type="SAM" id="Coils"/>
    </source>
</evidence>